<accession>A0A1D8A9M2</accession>
<evidence type="ECO:0000256" key="7">
    <source>
        <dbReference type="ARBA" id="ARBA00023237"/>
    </source>
</evidence>
<feature type="domain" description="TonB-dependent receptor plug" evidence="12">
    <location>
        <begin position="59"/>
        <end position="177"/>
    </location>
</feature>
<dbReference type="GO" id="GO:0009279">
    <property type="term" value="C:cell outer membrane"/>
    <property type="evidence" value="ECO:0007669"/>
    <property type="project" value="UniProtKB-SubCell"/>
</dbReference>
<evidence type="ECO:0000313" key="14">
    <source>
        <dbReference type="Proteomes" id="UP000094626"/>
    </source>
</evidence>
<comment type="similarity">
    <text evidence="8 9">Belongs to the TonB-dependent receptor family.</text>
</comment>
<evidence type="ECO:0000256" key="3">
    <source>
        <dbReference type="ARBA" id="ARBA00022452"/>
    </source>
</evidence>
<proteinExistence type="inferred from homology"/>
<name>A0A1D8A9M2_9SPHN</name>
<dbReference type="EMBL" id="CP017076">
    <property type="protein sequence ID" value="AOR78786.1"/>
    <property type="molecule type" value="Genomic_DNA"/>
</dbReference>
<evidence type="ECO:0000313" key="13">
    <source>
        <dbReference type="EMBL" id="AOR78786.1"/>
    </source>
</evidence>
<feature type="domain" description="TonB-dependent receptor-like beta-barrel" evidence="11">
    <location>
        <begin position="373"/>
        <end position="897"/>
    </location>
</feature>
<dbReference type="PANTHER" id="PTHR47234:SF1">
    <property type="entry name" value="TONB-DEPENDENT RECEPTOR"/>
    <property type="match status" value="1"/>
</dbReference>
<dbReference type="InterPro" id="IPR012910">
    <property type="entry name" value="Plug_dom"/>
</dbReference>
<keyword evidence="14" id="KW-1185">Reference proteome</keyword>
<dbReference type="InterPro" id="IPR039426">
    <property type="entry name" value="TonB-dep_rcpt-like"/>
</dbReference>
<dbReference type="Gene3D" id="2.40.170.20">
    <property type="entry name" value="TonB-dependent receptor, beta-barrel domain"/>
    <property type="match status" value="1"/>
</dbReference>
<dbReference type="PROSITE" id="PS52016">
    <property type="entry name" value="TONB_DEPENDENT_REC_3"/>
    <property type="match status" value="1"/>
</dbReference>
<dbReference type="SUPFAM" id="SSF56935">
    <property type="entry name" value="Porins"/>
    <property type="match status" value="1"/>
</dbReference>
<keyword evidence="2 8" id="KW-0813">Transport</keyword>
<dbReference type="PANTHER" id="PTHR47234">
    <property type="match status" value="1"/>
</dbReference>
<evidence type="ECO:0000256" key="8">
    <source>
        <dbReference type="PROSITE-ProRule" id="PRU01360"/>
    </source>
</evidence>
<evidence type="ECO:0000256" key="9">
    <source>
        <dbReference type="RuleBase" id="RU003357"/>
    </source>
</evidence>
<evidence type="ECO:0000259" key="12">
    <source>
        <dbReference type="Pfam" id="PF07715"/>
    </source>
</evidence>
<keyword evidence="3 8" id="KW-1134">Transmembrane beta strand</keyword>
<keyword evidence="13" id="KW-0675">Receptor</keyword>
<evidence type="ECO:0000256" key="1">
    <source>
        <dbReference type="ARBA" id="ARBA00004571"/>
    </source>
</evidence>
<gene>
    <name evidence="13" type="ORF">BES08_17815</name>
</gene>
<keyword evidence="13" id="KW-0614">Plasmid</keyword>
<dbReference type="OrthoDB" id="7051241at2"/>
<evidence type="ECO:0000256" key="2">
    <source>
        <dbReference type="ARBA" id="ARBA00022448"/>
    </source>
</evidence>
<sequence length="939" mass="102901">MNSGSRRRRHVLTLGCSIAAMCSPALAMAQELGTAPEPAAEESGSIIVTGSRIPRVSSEGPAPVTVINSQTILQNGYASVPDILRAVTQNGGETQSQQSFSGASFTPGAQQVDLRGLGPNHTLVLVNGRRIADFPLPFQGRSNFTDISNIPVSLIEQVEVLSGSASAIYGSDAIAGVINFKLKDKVDGTTIDYRHGRTEHGGGMSHRLSVTSGWSTDRFHIVGGVEYMLQRPLWAYQRKIQDSTADNPTTSSTLARRTFLRYDPDADEYVDPGASTCAGLSYLNGGSTYYASRPRYGAYDDDLEDYGPGYFCGSNTSIGYGTVLSRREGFNSYASAGYELSDKAELFIDAQFGISKVALMSDVLDWGFQNSSGSSDTTFYNAYDNRLDDWYRQFTPEESGGFANTMTRNRQTTFSVTPGIKGKLSDKWSYEVSFNHSEYRAKVEFPQVIASKANALFLGEQIGTDEDSGYPIFDADPSRLYNPLTRSEYDSITAYSVYRPKSWTDNLQATLTSTSLFDLPAGPVGFAVVAEGGKQGYDLNPDPLALTDYYYGLKDSDGHGSRSHWALGGEVRVPVTTFLQLSGAARYDGFRFAGNTIGKLTYNGGVEIRPMSTLLLRAAYGTGFRAPDLHYVFTGPGNTHPSGTDYYLCRTEEPDEDIGDCSYSDEGIVAQRNGNRNLKPETSKSINAGIVWQPHRMFDVSVDYFRVSLSNQVQDLSIDQLLRDEADCRIGETNSGSAVDINSPTCQDALARVHRFTSGVSEGELDSVSVNPINIAHEKTSGIDVAIHANLPTADFGTFSLSASHTHVFKHSFRQYPGDASINKLAYDSGYYLPRDKSTASVTWNLEQLTWTVSGTRLGKLPNYDEDAYIKASYLFNTSVQYDFTDHLRGSLTVNNVLDTNPVKDNTYASYPYYDISWFDSVGRSIYLQMTWKLGGKGF</sequence>
<dbReference type="InterPro" id="IPR036942">
    <property type="entry name" value="Beta-barrel_TonB_sf"/>
</dbReference>
<evidence type="ECO:0000256" key="10">
    <source>
        <dbReference type="SAM" id="SignalP"/>
    </source>
</evidence>
<feature type="signal peptide" evidence="10">
    <location>
        <begin position="1"/>
        <end position="29"/>
    </location>
</feature>
<dbReference type="InterPro" id="IPR037066">
    <property type="entry name" value="Plug_dom_sf"/>
</dbReference>
<comment type="subcellular location">
    <subcellularLocation>
        <location evidence="1 8">Cell outer membrane</location>
        <topology evidence="1 8">Multi-pass membrane protein</topology>
    </subcellularLocation>
</comment>
<dbReference type="InterPro" id="IPR000531">
    <property type="entry name" value="Beta-barrel_TonB"/>
</dbReference>
<geneLocation type="plasmid" evidence="13 14">
    <name>pSA1</name>
</geneLocation>
<evidence type="ECO:0000259" key="11">
    <source>
        <dbReference type="Pfam" id="PF00593"/>
    </source>
</evidence>
<keyword evidence="10" id="KW-0732">Signal</keyword>
<dbReference type="AlphaFoldDB" id="A0A1D8A9M2"/>
<evidence type="ECO:0000256" key="6">
    <source>
        <dbReference type="ARBA" id="ARBA00023136"/>
    </source>
</evidence>
<keyword evidence="6 8" id="KW-0472">Membrane</keyword>
<organism evidence="13 14">
    <name type="scientific">Novosphingobium resinovorum</name>
    <dbReference type="NCBI Taxonomy" id="158500"/>
    <lineage>
        <taxon>Bacteria</taxon>
        <taxon>Pseudomonadati</taxon>
        <taxon>Pseudomonadota</taxon>
        <taxon>Alphaproteobacteria</taxon>
        <taxon>Sphingomonadales</taxon>
        <taxon>Sphingomonadaceae</taxon>
        <taxon>Novosphingobium</taxon>
    </lineage>
</organism>
<reference evidence="14" key="1">
    <citation type="journal article" date="2017" name="J. Biotechnol.">
        <title>Complete genome sequence of Novosphingobium resinovorum SA1, a versatile xenobiotic-degrading bacterium capable of utilizing sulfanilic acid.</title>
        <authorList>
            <person name="Hegedus B."/>
            <person name="Kos P.B."/>
            <person name="Balint B."/>
            <person name="Maroti G."/>
            <person name="Gan H.M."/>
            <person name="Perei K."/>
            <person name="Rakhely G."/>
        </authorList>
    </citation>
    <scope>NUCLEOTIDE SEQUENCE [LARGE SCALE GENOMIC DNA]</scope>
    <source>
        <strain evidence="14">SA1</strain>
    </source>
</reference>
<dbReference type="Pfam" id="PF00593">
    <property type="entry name" value="TonB_dep_Rec_b-barrel"/>
    <property type="match status" value="1"/>
</dbReference>
<keyword evidence="5 9" id="KW-0798">TonB box</keyword>
<dbReference type="Gene3D" id="2.170.130.10">
    <property type="entry name" value="TonB-dependent receptor, plug domain"/>
    <property type="match status" value="1"/>
</dbReference>
<dbReference type="RefSeq" id="WP_051587219.1">
    <property type="nucleotide sequence ID" value="NZ_CP017076.1"/>
</dbReference>
<dbReference type="Proteomes" id="UP000094626">
    <property type="component" value="Plasmid pSA1"/>
</dbReference>
<keyword evidence="4 8" id="KW-0812">Transmembrane</keyword>
<keyword evidence="7 8" id="KW-0998">Cell outer membrane</keyword>
<protein>
    <submittedName>
        <fullName evidence="13">TonB-dependent receptor</fullName>
    </submittedName>
</protein>
<evidence type="ECO:0000256" key="5">
    <source>
        <dbReference type="ARBA" id="ARBA00023077"/>
    </source>
</evidence>
<dbReference type="KEGG" id="nre:BES08_17815"/>
<feature type="chain" id="PRO_5009104821" evidence="10">
    <location>
        <begin position="30"/>
        <end position="939"/>
    </location>
</feature>
<dbReference type="Pfam" id="PF07715">
    <property type="entry name" value="Plug"/>
    <property type="match status" value="1"/>
</dbReference>
<evidence type="ECO:0000256" key="4">
    <source>
        <dbReference type="ARBA" id="ARBA00022692"/>
    </source>
</evidence>